<evidence type="ECO:0000256" key="1">
    <source>
        <dbReference type="ARBA" id="ARBA00004496"/>
    </source>
</evidence>
<evidence type="ECO:0000256" key="6">
    <source>
        <dbReference type="SAM" id="MobiDB-lite"/>
    </source>
</evidence>
<sequence>MQNYPRPPPVVQQQPPQQGYGGYNHPPQPPTYQQPPSYGGYNHPPPQQPQYGGYHQPQQQQYGQYGYGSQMYQPQHINHPLKPFFDAVDTDRSGKITWIELQKALTQPGGEFTGRVFGERCARRLIKMFDKNGNGEIDFEEFVQLHQFLLQMKQGFEFVDKDKSGTLSFQEVSTALMQSGYRIGMNVVQKMFNMVDTQRKGFLNFDGYIELCVFVGSIRNAFQPRDIYRNGTAMFTFDQFLEACTEFYV</sequence>
<dbReference type="InterPro" id="IPR018247">
    <property type="entry name" value="EF_Hand_1_Ca_BS"/>
</dbReference>
<dbReference type="SUPFAM" id="SSF81995">
    <property type="entry name" value="beta-sandwich domain of Sec23/24"/>
    <property type="match status" value="1"/>
</dbReference>
<feature type="region of interest" description="Disordered" evidence="6">
    <location>
        <begin position="1"/>
        <end position="60"/>
    </location>
</feature>
<dbReference type="Gene3D" id="1.10.238.10">
    <property type="entry name" value="EF-hand"/>
    <property type="match status" value="1"/>
</dbReference>
<feature type="compositionally biased region" description="Low complexity" evidence="6">
    <location>
        <begin position="49"/>
        <end position="60"/>
    </location>
</feature>
<dbReference type="PANTHER" id="PTHR46212:SF3">
    <property type="entry name" value="GH27120P"/>
    <property type="match status" value="1"/>
</dbReference>
<dbReference type="InterPro" id="IPR051426">
    <property type="entry name" value="Peflin/Sorcin_CaBP"/>
</dbReference>
<evidence type="ECO:0000256" key="3">
    <source>
        <dbReference type="ARBA" id="ARBA00022723"/>
    </source>
</evidence>
<gene>
    <name evidence="8" type="ORF">C9374_003797</name>
</gene>
<keyword evidence="2" id="KW-0963">Cytoplasm</keyword>
<evidence type="ECO:0000256" key="2">
    <source>
        <dbReference type="ARBA" id="ARBA00022490"/>
    </source>
</evidence>
<feature type="compositionally biased region" description="Pro residues" evidence="6">
    <location>
        <begin position="1"/>
        <end position="10"/>
    </location>
</feature>
<dbReference type="GO" id="GO:0048306">
    <property type="term" value="F:calcium-dependent protein binding"/>
    <property type="evidence" value="ECO:0007669"/>
    <property type="project" value="UniProtKB-ARBA"/>
</dbReference>
<dbReference type="Pfam" id="PF13499">
    <property type="entry name" value="EF-hand_7"/>
    <property type="match status" value="1"/>
</dbReference>
<dbReference type="GO" id="GO:0005737">
    <property type="term" value="C:cytoplasm"/>
    <property type="evidence" value="ECO:0007669"/>
    <property type="project" value="UniProtKB-SubCell"/>
</dbReference>
<dbReference type="Pfam" id="PF13202">
    <property type="entry name" value="EF-hand_5"/>
    <property type="match status" value="1"/>
</dbReference>
<comment type="caution">
    <text evidence="8">The sequence shown here is derived from an EMBL/GenBank/DDBJ whole genome shotgun (WGS) entry which is preliminary data.</text>
</comment>
<protein>
    <recommendedName>
        <fullName evidence="7">EF-hand domain-containing protein</fullName>
    </recommendedName>
</protein>
<dbReference type="CDD" id="cd16185">
    <property type="entry name" value="EFh_PEF_ALG-2_like"/>
    <property type="match status" value="1"/>
</dbReference>
<dbReference type="SUPFAM" id="SSF47473">
    <property type="entry name" value="EF-hand"/>
    <property type="match status" value="1"/>
</dbReference>
<feature type="domain" description="EF-hand" evidence="7">
    <location>
        <begin position="117"/>
        <end position="152"/>
    </location>
</feature>
<feature type="domain" description="EF-hand" evidence="7">
    <location>
        <begin position="84"/>
        <end position="111"/>
    </location>
</feature>
<name>A0AA88H3V3_NAELO</name>
<dbReference type="PROSITE" id="PS00018">
    <property type="entry name" value="EF_HAND_1"/>
    <property type="match status" value="3"/>
</dbReference>
<dbReference type="Proteomes" id="UP000816034">
    <property type="component" value="Unassembled WGS sequence"/>
</dbReference>
<dbReference type="RefSeq" id="XP_044555927.1">
    <property type="nucleotide sequence ID" value="XM_044693364.1"/>
</dbReference>
<accession>A0AA88H3V3</accession>
<dbReference type="GO" id="GO:0005509">
    <property type="term" value="F:calcium ion binding"/>
    <property type="evidence" value="ECO:0007669"/>
    <property type="project" value="InterPro"/>
</dbReference>
<organism evidence="8 9">
    <name type="scientific">Naegleria lovaniensis</name>
    <name type="common">Amoeba</name>
    <dbReference type="NCBI Taxonomy" id="51637"/>
    <lineage>
        <taxon>Eukaryota</taxon>
        <taxon>Discoba</taxon>
        <taxon>Heterolobosea</taxon>
        <taxon>Tetramitia</taxon>
        <taxon>Eutetramitia</taxon>
        <taxon>Vahlkampfiidae</taxon>
        <taxon>Naegleria</taxon>
    </lineage>
</organism>
<dbReference type="InterPro" id="IPR011992">
    <property type="entry name" value="EF-hand-dom_pair"/>
</dbReference>
<keyword evidence="3" id="KW-0479">Metal-binding</keyword>
<evidence type="ECO:0000256" key="4">
    <source>
        <dbReference type="ARBA" id="ARBA00022737"/>
    </source>
</evidence>
<dbReference type="SMART" id="SM00054">
    <property type="entry name" value="EFh"/>
    <property type="match status" value="4"/>
</dbReference>
<evidence type="ECO:0000259" key="7">
    <source>
        <dbReference type="PROSITE" id="PS50222"/>
    </source>
</evidence>
<reference evidence="8 9" key="1">
    <citation type="journal article" date="2018" name="BMC Genomics">
        <title>The genome of Naegleria lovaniensis, the basis for a comparative approach to unravel pathogenicity factors of the human pathogenic amoeba N. fowleri.</title>
        <authorList>
            <person name="Liechti N."/>
            <person name="Schurch N."/>
            <person name="Bruggmann R."/>
            <person name="Wittwer M."/>
        </authorList>
    </citation>
    <scope>NUCLEOTIDE SEQUENCE [LARGE SCALE GENOMIC DNA]</scope>
    <source>
        <strain evidence="8 9">ATCC 30569</strain>
    </source>
</reference>
<keyword evidence="5" id="KW-0106">Calcium</keyword>
<dbReference type="InterPro" id="IPR002048">
    <property type="entry name" value="EF_hand_dom"/>
</dbReference>
<dbReference type="GeneID" id="68096252"/>
<dbReference type="PANTHER" id="PTHR46212">
    <property type="entry name" value="PEFLIN"/>
    <property type="match status" value="1"/>
</dbReference>
<proteinExistence type="predicted"/>
<keyword evidence="4" id="KW-0677">Repeat</keyword>
<feature type="domain" description="EF-hand" evidence="7">
    <location>
        <begin position="153"/>
        <end position="182"/>
    </location>
</feature>
<comment type="subcellular location">
    <subcellularLocation>
        <location evidence="1">Cytoplasm</location>
    </subcellularLocation>
</comment>
<evidence type="ECO:0000256" key="5">
    <source>
        <dbReference type="ARBA" id="ARBA00022837"/>
    </source>
</evidence>
<dbReference type="EMBL" id="PYSW02000001">
    <property type="protein sequence ID" value="KAG2394033.1"/>
    <property type="molecule type" value="Genomic_DNA"/>
</dbReference>
<keyword evidence="9" id="KW-1185">Reference proteome</keyword>
<evidence type="ECO:0000313" key="9">
    <source>
        <dbReference type="Proteomes" id="UP000816034"/>
    </source>
</evidence>
<evidence type="ECO:0000313" key="8">
    <source>
        <dbReference type="EMBL" id="KAG2394033.1"/>
    </source>
</evidence>
<dbReference type="AlphaFoldDB" id="A0AA88H3V3"/>
<dbReference type="PROSITE" id="PS50222">
    <property type="entry name" value="EF_HAND_2"/>
    <property type="match status" value="3"/>
</dbReference>